<protein>
    <submittedName>
        <fullName evidence="6">Uncharacterized protein</fullName>
    </submittedName>
</protein>
<feature type="compositionally biased region" description="Basic and acidic residues" evidence="5">
    <location>
        <begin position="91"/>
        <end position="100"/>
    </location>
</feature>
<evidence type="ECO:0000256" key="3">
    <source>
        <dbReference type="ARBA" id="ARBA00023274"/>
    </source>
</evidence>
<comment type="similarity">
    <text evidence="1 4">Belongs to the eukaryotic ribosomal protein eL38 family.</text>
</comment>
<evidence type="ECO:0000256" key="5">
    <source>
        <dbReference type="SAM" id="MobiDB-lite"/>
    </source>
</evidence>
<dbReference type="GO" id="GO:0006412">
    <property type="term" value="P:translation"/>
    <property type="evidence" value="ECO:0007669"/>
    <property type="project" value="InterPro"/>
</dbReference>
<evidence type="ECO:0000256" key="2">
    <source>
        <dbReference type="ARBA" id="ARBA00022980"/>
    </source>
</evidence>
<feature type="non-terminal residue" evidence="6">
    <location>
        <position position="1"/>
    </location>
</feature>
<name>A0A9W8MFZ5_9AGAR</name>
<accession>A0A9W8MFZ5</accession>
<dbReference type="OrthoDB" id="10250488at2759"/>
<dbReference type="AlphaFoldDB" id="A0A9W8MFZ5"/>
<keyword evidence="2 4" id="KW-0689">Ribosomal protein</keyword>
<feature type="region of interest" description="Disordered" evidence="5">
    <location>
        <begin position="42"/>
        <end position="100"/>
    </location>
</feature>
<dbReference type="InterPro" id="IPR002675">
    <property type="entry name" value="Ribosomal_eL38"/>
</dbReference>
<dbReference type="Proteomes" id="UP001140091">
    <property type="component" value="Unassembled WGS sequence"/>
</dbReference>
<keyword evidence="7" id="KW-1185">Reference proteome</keyword>
<dbReference type="GO" id="GO:0003735">
    <property type="term" value="F:structural constituent of ribosome"/>
    <property type="evidence" value="ECO:0007669"/>
    <property type="project" value="InterPro"/>
</dbReference>
<dbReference type="GO" id="GO:0005840">
    <property type="term" value="C:ribosome"/>
    <property type="evidence" value="ECO:0007669"/>
    <property type="project" value="UniProtKB-KW"/>
</dbReference>
<sequence>MIRFSHPTRTSLHTEHSDGDKIDPRQDCTMPKEIRDIKQFIKITQRKDAKQARIKKDPLQGRRREDTDQVQKKAEKLKQSLPPAPGLNVVEVDKAAPKKK</sequence>
<evidence type="ECO:0000313" key="6">
    <source>
        <dbReference type="EMBL" id="KAJ2930560.1"/>
    </source>
</evidence>
<proteinExistence type="inferred from homology"/>
<feature type="region of interest" description="Disordered" evidence="5">
    <location>
        <begin position="1"/>
        <end position="27"/>
    </location>
</feature>
<feature type="compositionally biased region" description="Basic and acidic residues" evidence="5">
    <location>
        <begin position="12"/>
        <end position="27"/>
    </location>
</feature>
<dbReference type="Pfam" id="PF01781">
    <property type="entry name" value="Ribosomal_L38e"/>
    <property type="match status" value="1"/>
</dbReference>
<dbReference type="InterPro" id="IPR038464">
    <property type="entry name" value="Ribosomal_eL38_sf"/>
</dbReference>
<evidence type="ECO:0000256" key="4">
    <source>
        <dbReference type="RuleBase" id="RU003445"/>
    </source>
</evidence>
<reference evidence="6" key="1">
    <citation type="submission" date="2022-06" db="EMBL/GenBank/DDBJ databases">
        <title>Genome Sequence of Candolleomyces eurysporus.</title>
        <authorList>
            <person name="Buettner E."/>
        </authorList>
    </citation>
    <scope>NUCLEOTIDE SEQUENCE</scope>
    <source>
        <strain evidence="6">VTCC 930004</strain>
    </source>
</reference>
<keyword evidence="3 4" id="KW-0687">Ribonucleoprotein</keyword>
<evidence type="ECO:0000313" key="7">
    <source>
        <dbReference type="Proteomes" id="UP001140091"/>
    </source>
</evidence>
<dbReference type="Gene3D" id="3.30.720.90">
    <property type="match status" value="1"/>
</dbReference>
<organism evidence="6 7">
    <name type="scientific">Candolleomyces eurysporus</name>
    <dbReference type="NCBI Taxonomy" id="2828524"/>
    <lineage>
        <taxon>Eukaryota</taxon>
        <taxon>Fungi</taxon>
        <taxon>Dikarya</taxon>
        <taxon>Basidiomycota</taxon>
        <taxon>Agaricomycotina</taxon>
        <taxon>Agaricomycetes</taxon>
        <taxon>Agaricomycetidae</taxon>
        <taxon>Agaricales</taxon>
        <taxon>Agaricineae</taxon>
        <taxon>Psathyrellaceae</taxon>
        <taxon>Candolleomyces</taxon>
    </lineage>
</organism>
<feature type="compositionally biased region" description="Basic and acidic residues" evidence="5">
    <location>
        <begin position="42"/>
        <end position="78"/>
    </location>
</feature>
<dbReference type="EMBL" id="JANBPK010000831">
    <property type="protein sequence ID" value="KAJ2930560.1"/>
    <property type="molecule type" value="Genomic_DNA"/>
</dbReference>
<gene>
    <name evidence="6" type="ORF">H1R20_g6549</name>
</gene>
<comment type="caution">
    <text evidence="6">The sequence shown here is derived from an EMBL/GenBank/DDBJ whole genome shotgun (WGS) entry which is preliminary data.</text>
</comment>
<dbReference type="GO" id="GO:1990904">
    <property type="term" value="C:ribonucleoprotein complex"/>
    <property type="evidence" value="ECO:0007669"/>
    <property type="project" value="UniProtKB-KW"/>
</dbReference>
<evidence type="ECO:0000256" key="1">
    <source>
        <dbReference type="ARBA" id="ARBA00007803"/>
    </source>
</evidence>